<evidence type="ECO:0000256" key="1">
    <source>
        <dbReference type="SAM" id="MobiDB-lite"/>
    </source>
</evidence>
<protein>
    <recommendedName>
        <fullName evidence="2">BZIP domain-containing protein</fullName>
    </recommendedName>
</protein>
<feature type="domain" description="BZIP" evidence="2">
    <location>
        <begin position="436"/>
        <end position="500"/>
    </location>
</feature>
<dbReference type="InterPro" id="IPR004827">
    <property type="entry name" value="bZIP"/>
</dbReference>
<accession>A0AAV2Q817</accession>
<evidence type="ECO:0000313" key="4">
    <source>
        <dbReference type="Proteomes" id="UP001497623"/>
    </source>
</evidence>
<dbReference type="CDD" id="cd14692">
    <property type="entry name" value="bZIP_ATF4"/>
    <property type="match status" value="1"/>
</dbReference>
<comment type="caution">
    <text evidence="3">The sequence shown here is derived from an EMBL/GenBank/DDBJ whole genome shotgun (WGS) entry which is preliminary data.</text>
</comment>
<keyword evidence="4" id="KW-1185">Reference proteome</keyword>
<reference evidence="3 4" key="1">
    <citation type="submission" date="2024-05" db="EMBL/GenBank/DDBJ databases">
        <authorList>
            <person name="Wallberg A."/>
        </authorList>
    </citation>
    <scope>NUCLEOTIDE SEQUENCE [LARGE SCALE GENOMIC DNA]</scope>
</reference>
<dbReference type="Gene3D" id="1.20.5.170">
    <property type="match status" value="1"/>
</dbReference>
<gene>
    <name evidence="3" type="ORF">MNOR_LOCUS9725</name>
</gene>
<organism evidence="3 4">
    <name type="scientific">Meganyctiphanes norvegica</name>
    <name type="common">Northern krill</name>
    <name type="synonym">Thysanopoda norvegica</name>
    <dbReference type="NCBI Taxonomy" id="48144"/>
    <lineage>
        <taxon>Eukaryota</taxon>
        <taxon>Metazoa</taxon>
        <taxon>Ecdysozoa</taxon>
        <taxon>Arthropoda</taxon>
        <taxon>Crustacea</taxon>
        <taxon>Multicrustacea</taxon>
        <taxon>Malacostraca</taxon>
        <taxon>Eumalacostraca</taxon>
        <taxon>Eucarida</taxon>
        <taxon>Euphausiacea</taxon>
        <taxon>Euphausiidae</taxon>
        <taxon>Meganyctiphanes</taxon>
    </lineage>
</organism>
<dbReference type="AlphaFoldDB" id="A0AAV2Q817"/>
<dbReference type="EMBL" id="CAXKWB010004757">
    <property type="protein sequence ID" value="CAL4075219.1"/>
    <property type="molecule type" value="Genomic_DNA"/>
</dbReference>
<proteinExistence type="predicted"/>
<feature type="region of interest" description="Disordered" evidence="1">
    <location>
        <begin position="402"/>
        <end position="440"/>
    </location>
</feature>
<feature type="compositionally biased region" description="Polar residues" evidence="1">
    <location>
        <begin position="127"/>
        <end position="146"/>
    </location>
</feature>
<feature type="region of interest" description="Disordered" evidence="1">
    <location>
        <begin position="494"/>
        <end position="522"/>
    </location>
</feature>
<dbReference type="GO" id="GO:0003700">
    <property type="term" value="F:DNA-binding transcription factor activity"/>
    <property type="evidence" value="ECO:0007669"/>
    <property type="project" value="InterPro"/>
</dbReference>
<feature type="region of interest" description="Disordered" evidence="1">
    <location>
        <begin position="123"/>
        <end position="146"/>
    </location>
</feature>
<feature type="compositionally biased region" description="Basic residues" evidence="1">
    <location>
        <begin position="510"/>
        <end position="522"/>
    </location>
</feature>
<dbReference type="Proteomes" id="UP001497623">
    <property type="component" value="Unassembled WGS sequence"/>
</dbReference>
<evidence type="ECO:0000313" key="3">
    <source>
        <dbReference type="EMBL" id="CAL4075219.1"/>
    </source>
</evidence>
<sequence>MDNNRNHNILFPADTYDSLSFEQEIADDGYNNNDLSESLYNISIAHNTDGNIAIQQHPSNPLAFNQILFHSEYPHLHNHNIEENYNNNPYLESADMPKNSKFTENVEKKGRRKTCTFFDYTTKKQESSSQRSKPSNLSGSTRDSSLTPVLSEEQLLHNDEWLFSNQSYSGISSSSLECIASNTRSRAPLRTKMVVSPTTYPMPEDSFDTYLSSTSNFNTEDLITSDASLITLPVIGGKFMAEKDIFVSPSIVPTDFTAEDGVLLSSSTVPTDLTAEYEVSFSSSTIPTQITAEDGVFPSSSKLQTDFTGGDGVFPSTSTFQTCHQYSEDSDLFRGFESEDLYHVLQLSETYDDYSIGGESPPVIKLEPDNTTIISLDPESSIGIEGQAGSSRDLNPSIDQSIVSQAEQSSDTDDMSIGPIPPGRKRRPRVRYNTLSEEQKHQRIRLMNNDACVRYRKNKKQTVKEIEKDIHDLELKNKKLQELYDSIKAQKEQAEQLMPHFIQDSGQSKSKGKSSKRRSSKT</sequence>
<evidence type="ECO:0000259" key="2">
    <source>
        <dbReference type="SMART" id="SM00338"/>
    </source>
</evidence>
<name>A0AAV2Q817_MEGNR</name>
<dbReference type="SMART" id="SM00338">
    <property type="entry name" value="BRLZ"/>
    <property type="match status" value="1"/>
</dbReference>